<proteinExistence type="predicted"/>
<dbReference type="RefSeq" id="WP_395126617.1">
    <property type="nucleotide sequence ID" value="NZ_JBIMSN010000037.1"/>
</dbReference>
<sequence length="198" mass="21562">MSIRIRSWPDEPEQALSRVHDRIDEDLRSHPMVTLAAEAVPFSHRAPAGDRFGPVRLVERDADTAVVFACDTSRWVILVQQEDNSATASVLHGVPNPRVGFDRSFRTSFLQLLALHQTGAPSMAEDLPDVAWLSLSGIAAEGVSRFEMATSVDSDSGDVGADGVVLAVLRGRWKEKPKVVVHLTNGETVAVHHPSLAR</sequence>
<comment type="caution">
    <text evidence="2">The sequence shown here is derived from an EMBL/GenBank/DDBJ whole genome shotgun (WGS) entry which is preliminary data.</text>
</comment>
<dbReference type="EMBL" id="JBIMSN010000037">
    <property type="protein sequence ID" value="MFH5228786.1"/>
    <property type="molecule type" value="Genomic_DNA"/>
</dbReference>
<keyword evidence="4" id="KW-1185">Reference proteome</keyword>
<name>A0ABW7KVE8_9NOCA</name>
<dbReference type="EMBL" id="JBIMSP010000111">
    <property type="protein sequence ID" value="MFH5245935.1"/>
    <property type="molecule type" value="Genomic_DNA"/>
</dbReference>
<evidence type="ECO:0000313" key="4">
    <source>
        <dbReference type="Proteomes" id="UP001609219"/>
    </source>
</evidence>
<evidence type="ECO:0000313" key="2">
    <source>
        <dbReference type="EMBL" id="MFH5245935.1"/>
    </source>
</evidence>
<gene>
    <name evidence="2" type="ORF">ACHIPV_29330</name>
    <name evidence="1" type="ORF">ACHIRB_09405</name>
</gene>
<evidence type="ECO:0000313" key="3">
    <source>
        <dbReference type="Proteomes" id="UP001609176"/>
    </source>
</evidence>
<evidence type="ECO:0008006" key="5">
    <source>
        <dbReference type="Google" id="ProtNLM"/>
    </source>
</evidence>
<evidence type="ECO:0000313" key="1">
    <source>
        <dbReference type="EMBL" id="MFH5228786.1"/>
    </source>
</evidence>
<dbReference type="Proteomes" id="UP001609219">
    <property type="component" value="Unassembled WGS sequence"/>
</dbReference>
<protein>
    <recommendedName>
        <fullName evidence="5">Maltokinase N-terminal cap domain-containing protein</fullName>
    </recommendedName>
</protein>
<accession>A0ABW7KVE8</accession>
<organism evidence="2 3">
    <name type="scientific">Antrihabitans spumae</name>
    <dbReference type="NCBI Taxonomy" id="3373370"/>
    <lineage>
        <taxon>Bacteria</taxon>
        <taxon>Bacillati</taxon>
        <taxon>Actinomycetota</taxon>
        <taxon>Actinomycetes</taxon>
        <taxon>Mycobacteriales</taxon>
        <taxon>Nocardiaceae</taxon>
        <taxon>Antrihabitans</taxon>
    </lineage>
</organism>
<dbReference type="Proteomes" id="UP001609176">
    <property type="component" value="Unassembled WGS sequence"/>
</dbReference>
<reference evidence="3 4" key="1">
    <citation type="submission" date="2024-10" db="EMBL/GenBank/DDBJ databases">
        <authorList>
            <person name="Riesco R."/>
        </authorList>
    </citation>
    <scope>NUCLEOTIDE SEQUENCE [LARGE SCALE GENOMIC DNA]</scope>
    <source>
        <strain evidence="2 3">NCIMB 15448</strain>
        <strain evidence="1 4">NCIMB 15450</strain>
    </source>
</reference>